<name>A0A0F9FB59_9ZZZZ</name>
<dbReference type="EMBL" id="LAZR01031165">
    <property type="protein sequence ID" value="KKL54535.1"/>
    <property type="molecule type" value="Genomic_DNA"/>
</dbReference>
<proteinExistence type="predicted"/>
<reference evidence="1" key="1">
    <citation type="journal article" date="2015" name="Nature">
        <title>Complex archaea that bridge the gap between prokaryotes and eukaryotes.</title>
        <authorList>
            <person name="Spang A."/>
            <person name="Saw J.H."/>
            <person name="Jorgensen S.L."/>
            <person name="Zaremba-Niedzwiedzka K."/>
            <person name="Martijn J."/>
            <person name="Lind A.E."/>
            <person name="van Eijk R."/>
            <person name="Schleper C."/>
            <person name="Guy L."/>
            <person name="Ettema T.J."/>
        </authorList>
    </citation>
    <scope>NUCLEOTIDE SEQUENCE</scope>
</reference>
<evidence type="ECO:0000313" key="1">
    <source>
        <dbReference type="EMBL" id="KKL54535.1"/>
    </source>
</evidence>
<organism evidence="1">
    <name type="scientific">marine sediment metagenome</name>
    <dbReference type="NCBI Taxonomy" id="412755"/>
    <lineage>
        <taxon>unclassified sequences</taxon>
        <taxon>metagenomes</taxon>
        <taxon>ecological metagenomes</taxon>
    </lineage>
</organism>
<protein>
    <submittedName>
        <fullName evidence="1">Uncharacterized protein</fullName>
    </submittedName>
</protein>
<accession>A0A0F9FB59</accession>
<comment type="caution">
    <text evidence="1">The sequence shown here is derived from an EMBL/GenBank/DDBJ whole genome shotgun (WGS) entry which is preliminary data.</text>
</comment>
<dbReference type="AlphaFoldDB" id="A0A0F9FB59"/>
<sequence>MNMRAELEALKERVEALEAYRKSKDNLALIAASLAEAKDKYQMESVRFNSAIIAQGEIIKRYREREK</sequence>
<gene>
    <name evidence="1" type="ORF">LCGC14_2264470</name>
</gene>